<evidence type="ECO:0000313" key="3">
    <source>
        <dbReference type="Proteomes" id="UP000235220"/>
    </source>
</evidence>
<keyword evidence="2" id="KW-1133">Transmembrane helix</keyword>
<feature type="compositionally biased region" description="Low complexity" evidence="1">
    <location>
        <begin position="1"/>
        <end position="11"/>
    </location>
</feature>
<keyword evidence="2" id="KW-0812">Transmembrane</keyword>
<evidence type="ECO:0000256" key="2">
    <source>
        <dbReference type="SAM" id="Phobius"/>
    </source>
</evidence>
<reference evidence="4" key="1">
    <citation type="submission" date="2025-08" db="UniProtKB">
        <authorList>
            <consortium name="RefSeq"/>
        </authorList>
    </citation>
    <scope>IDENTIFICATION</scope>
    <source>
        <tissue evidence="4">Leaves</tissue>
    </source>
</reference>
<accession>A0A2I4F146</accession>
<keyword evidence="3" id="KW-1185">Reference proteome</keyword>
<protein>
    <submittedName>
        <fullName evidence="4">Uncharacterized protein LOC108994572</fullName>
    </submittedName>
</protein>
<name>A0A2I4F146_JUGRE</name>
<evidence type="ECO:0000256" key="1">
    <source>
        <dbReference type="SAM" id="MobiDB-lite"/>
    </source>
</evidence>
<dbReference type="RefSeq" id="XP_018825369.1">
    <property type="nucleotide sequence ID" value="XM_018969824.2"/>
</dbReference>
<gene>
    <name evidence="4" type="primary">LOC108994572</name>
</gene>
<feature type="region of interest" description="Disordered" evidence="1">
    <location>
        <begin position="1"/>
        <end position="23"/>
    </location>
</feature>
<dbReference type="GeneID" id="108994572"/>
<sequence length="140" mass="16054">MVGSRRSSSSSKHALSSPPPTTAKRSKIAVKEVLSEPIWPHFAIANIGSGFSLIDAFRLVELLWKLINQRRSTLHYIRRSVLRKSCIDQIEFQSHLGKASFPVLSGVFFFFSSCAFSEILIILMRSLVYWENQWRGKNYF</sequence>
<feature type="transmembrane region" description="Helical" evidence="2">
    <location>
        <begin position="103"/>
        <end position="130"/>
    </location>
</feature>
<dbReference type="Proteomes" id="UP000235220">
    <property type="component" value="Chromosome 15"/>
</dbReference>
<evidence type="ECO:0000313" key="4">
    <source>
        <dbReference type="RefSeq" id="XP_018825369.1"/>
    </source>
</evidence>
<organism evidence="3 4">
    <name type="scientific">Juglans regia</name>
    <name type="common">English walnut</name>
    <dbReference type="NCBI Taxonomy" id="51240"/>
    <lineage>
        <taxon>Eukaryota</taxon>
        <taxon>Viridiplantae</taxon>
        <taxon>Streptophyta</taxon>
        <taxon>Embryophyta</taxon>
        <taxon>Tracheophyta</taxon>
        <taxon>Spermatophyta</taxon>
        <taxon>Magnoliopsida</taxon>
        <taxon>eudicotyledons</taxon>
        <taxon>Gunneridae</taxon>
        <taxon>Pentapetalae</taxon>
        <taxon>rosids</taxon>
        <taxon>fabids</taxon>
        <taxon>Fagales</taxon>
        <taxon>Juglandaceae</taxon>
        <taxon>Juglans</taxon>
    </lineage>
</organism>
<proteinExistence type="predicted"/>
<dbReference type="InParanoid" id="A0A2I4F146"/>
<dbReference type="AlphaFoldDB" id="A0A2I4F146"/>
<keyword evidence="2" id="KW-0472">Membrane</keyword>
<dbReference type="KEGG" id="jre:108994572"/>